<dbReference type="GO" id="GO:0003677">
    <property type="term" value="F:DNA binding"/>
    <property type="evidence" value="ECO:0007669"/>
    <property type="project" value="UniProtKB-KW"/>
</dbReference>
<evidence type="ECO:0000256" key="4">
    <source>
        <dbReference type="ARBA" id="ARBA00023163"/>
    </source>
</evidence>
<evidence type="ECO:0000256" key="5">
    <source>
        <dbReference type="ARBA" id="ARBA00023242"/>
    </source>
</evidence>
<keyword evidence="5" id="KW-0539">Nucleus</keyword>
<dbReference type="PRINTS" id="PR00404">
    <property type="entry name" value="MADSDOMAIN"/>
</dbReference>
<name>A0AA88XB94_9ASTE</name>
<proteinExistence type="predicted"/>
<gene>
    <name evidence="7" type="ORF">RJ639_028831</name>
</gene>
<comment type="subcellular location">
    <subcellularLocation>
        <location evidence="1">Nucleus</location>
    </subcellularLocation>
</comment>
<dbReference type="Proteomes" id="UP001188597">
    <property type="component" value="Unassembled WGS sequence"/>
</dbReference>
<dbReference type="GO" id="GO:0046983">
    <property type="term" value="F:protein dimerization activity"/>
    <property type="evidence" value="ECO:0007669"/>
    <property type="project" value="InterPro"/>
</dbReference>
<dbReference type="GO" id="GO:0005634">
    <property type="term" value="C:nucleus"/>
    <property type="evidence" value="ECO:0007669"/>
    <property type="project" value="UniProtKB-SubCell"/>
</dbReference>
<dbReference type="InterPro" id="IPR002100">
    <property type="entry name" value="TF_MADSbox"/>
</dbReference>
<feature type="domain" description="MADS-box" evidence="6">
    <location>
        <begin position="1"/>
        <end position="61"/>
    </location>
</feature>
<dbReference type="SMART" id="SM00432">
    <property type="entry name" value="MADS"/>
    <property type="match status" value="1"/>
</dbReference>
<keyword evidence="4" id="KW-0804">Transcription</keyword>
<evidence type="ECO:0000256" key="1">
    <source>
        <dbReference type="ARBA" id="ARBA00004123"/>
    </source>
</evidence>
<keyword evidence="2" id="KW-0805">Transcription regulation</keyword>
<dbReference type="EMBL" id="JAVXUP010000083">
    <property type="protein sequence ID" value="KAK3039085.1"/>
    <property type="molecule type" value="Genomic_DNA"/>
</dbReference>
<organism evidence="7 8">
    <name type="scientific">Escallonia herrerae</name>
    <dbReference type="NCBI Taxonomy" id="1293975"/>
    <lineage>
        <taxon>Eukaryota</taxon>
        <taxon>Viridiplantae</taxon>
        <taxon>Streptophyta</taxon>
        <taxon>Embryophyta</taxon>
        <taxon>Tracheophyta</taxon>
        <taxon>Spermatophyta</taxon>
        <taxon>Magnoliopsida</taxon>
        <taxon>eudicotyledons</taxon>
        <taxon>Gunneridae</taxon>
        <taxon>Pentapetalae</taxon>
        <taxon>asterids</taxon>
        <taxon>campanulids</taxon>
        <taxon>Escalloniales</taxon>
        <taxon>Escalloniaceae</taxon>
        <taxon>Escallonia</taxon>
    </lineage>
</organism>
<accession>A0AA88XB94</accession>
<dbReference type="InterPro" id="IPR050142">
    <property type="entry name" value="MADS-box/MEF2_TF"/>
</dbReference>
<comment type="caution">
    <text evidence="7">The sequence shown here is derived from an EMBL/GenBank/DDBJ whole genome shotgun (WGS) entry which is preliminary data.</text>
</comment>
<dbReference type="PROSITE" id="PS50066">
    <property type="entry name" value="MADS_BOX_2"/>
    <property type="match status" value="1"/>
</dbReference>
<sequence>MGRGKVELKRIEDKCSRQVTFSKRHKGLMKKARELAVLCDVELSVFIFSGGGRFYEFSSGDSTSPISSIVACFHLYASAT</sequence>
<keyword evidence="8" id="KW-1185">Reference proteome</keyword>
<evidence type="ECO:0000256" key="2">
    <source>
        <dbReference type="ARBA" id="ARBA00023015"/>
    </source>
</evidence>
<protein>
    <recommendedName>
        <fullName evidence="6">MADS-box domain-containing protein</fullName>
    </recommendedName>
</protein>
<reference evidence="7" key="1">
    <citation type="submission" date="2022-12" db="EMBL/GenBank/DDBJ databases">
        <title>Draft genome assemblies for two species of Escallonia (Escalloniales).</title>
        <authorList>
            <person name="Chanderbali A."/>
            <person name="Dervinis C."/>
            <person name="Anghel I."/>
            <person name="Soltis D."/>
            <person name="Soltis P."/>
            <person name="Zapata F."/>
        </authorList>
    </citation>
    <scope>NUCLEOTIDE SEQUENCE</scope>
    <source>
        <strain evidence="7">UCBG64.0493</strain>
        <tissue evidence="7">Leaf</tissue>
    </source>
</reference>
<keyword evidence="3" id="KW-0238">DNA-binding</keyword>
<evidence type="ECO:0000313" key="8">
    <source>
        <dbReference type="Proteomes" id="UP001188597"/>
    </source>
</evidence>
<dbReference type="Gene3D" id="3.40.1810.10">
    <property type="entry name" value="Transcription factor, MADS-box"/>
    <property type="match status" value="1"/>
</dbReference>
<evidence type="ECO:0000313" key="7">
    <source>
        <dbReference type="EMBL" id="KAK3039085.1"/>
    </source>
</evidence>
<dbReference type="PANTHER" id="PTHR48019">
    <property type="entry name" value="SERUM RESPONSE FACTOR HOMOLOG"/>
    <property type="match status" value="1"/>
</dbReference>
<dbReference type="InterPro" id="IPR036879">
    <property type="entry name" value="TF_MADSbox_sf"/>
</dbReference>
<dbReference type="SUPFAM" id="SSF55455">
    <property type="entry name" value="SRF-like"/>
    <property type="match status" value="1"/>
</dbReference>
<dbReference type="AlphaFoldDB" id="A0AA88XB94"/>
<evidence type="ECO:0000259" key="6">
    <source>
        <dbReference type="PROSITE" id="PS50066"/>
    </source>
</evidence>
<dbReference type="Pfam" id="PF00319">
    <property type="entry name" value="SRF-TF"/>
    <property type="match status" value="1"/>
</dbReference>
<evidence type="ECO:0000256" key="3">
    <source>
        <dbReference type="ARBA" id="ARBA00023125"/>
    </source>
</evidence>